<name>A0ABP9QTG1_9PSEU</name>
<keyword evidence="2" id="KW-0503">Monooxygenase</keyword>
<dbReference type="SUPFAM" id="SSF54909">
    <property type="entry name" value="Dimeric alpha+beta barrel"/>
    <property type="match status" value="1"/>
</dbReference>
<dbReference type="Pfam" id="PF03992">
    <property type="entry name" value="ABM"/>
    <property type="match status" value="1"/>
</dbReference>
<dbReference type="EMBL" id="BAABIB010000077">
    <property type="protein sequence ID" value="GAA5167151.1"/>
    <property type="molecule type" value="Genomic_DNA"/>
</dbReference>
<dbReference type="Gene3D" id="3.30.70.100">
    <property type="match status" value="1"/>
</dbReference>
<dbReference type="InterPro" id="IPR007138">
    <property type="entry name" value="ABM_dom"/>
</dbReference>
<dbReference type="Proteomes" id="UP001500192">
    <property type="component" value="Unassembled WGS sequence"/>
</dbReference>
<reference evidence="3" key="1">
    <citation type="journal article" date="2019" name="Int. J. Syst. Evol. Microbiol.">
        <title>The Global Catalogue of Microorganisms (GCM) 10K type strain sequencing project: providing services to taxonomists for standard genome sequencing and annotation.</title>
        <authorList>
            <consortium name="The Broad Institute Genomics Platform"/>
            <consortium name="The Broad Institute Genome Sequencing Center for Infectious Disease"/>
            <person name="Wu L."/>
            <person name="Ma J."/>
        </authorList>
    </citation>
    <scope>NUCLEOTIDE SEQUENCE [LARGE SCALE GENOMIC DNA]</scope>
    <source>
        <strain evidence="3">JCM 18054</strain>
    </source>
</reference>
<evidence type="ECO:0000259" key="1">
    <source>
        <dbReference type="Pfam" id="PF03992"/>
    </source>
</evidence>
<accession>A0ABP9QTG1</accession>
<dbReference type="PANTHER" id="PTHR37811">
    <property type="entry name" value="BLL5343 PROTEIN"/>
    <property type="match status" value="1"/>
</dbReference>
<dbReference type="InterPro" id="IPR011008">
    <property type="entry name" value="Dimeric_a/b-barrel"/>
</dbReference>
<sequence length="117" mass="13584">MELGAGRFPEPPYYAVIFTSRFHDTGDDYEPTSERMLKLAAEQPGFLGVDSARGNDGLGITVSYWRDEESIAAWRSHAEHTLARQTGRERWYDAFEVQVARVERSYGFRRNRRLQRP</sequence>
<keyword evidence="3" id="KW-1185">Reference proteome</keyword>
<evidence type="ECO:0000313" key="2">
    <source>
        <dbReference type="EMBL" id="GAA5167151.1"/>
    </source>
</evidence>
<keyword evidence="2" id="KW-0560">Oxidoreductase</keyword>
<evidence type="ECO:0000313" key="3">
    <source>
        <dbReference type="Proteomes" id="UP001500192"/>
    </source>
</evidence>
<protein>
    <submittedName>
        <fullName evidence="2">Antibiotic biosynthesis monooxygenase</fullName>
    </submittedName>
</protein>
<comment type="caution">
    <text evidence="2">The sequence shown here is derived from an EMBL/GenBank/DDBJ whole genome shotgun (WGS) entry which is preliminary data.</text>
</comment>
<gene>
    <name evidence="2" type="ORF">GCM10023214_40830</name>
</gene>
<proteinExistence type="predicted"/>
<dbReference type="InterPro" id="IPR052936">
    <property type="entry name" value="Jasmonate_Hydroxylase-like"/>
</dbReference>
<dbReference type="GO" id="GO:0004497">
    <property type="term" value="F:monooxygenase activity"/>
    <property type="evidence" value="ECO:0007669"/>
    <property type="project" value="UniProtKB-KW"/>
</dbReference>
<dbReference type="RefSeq" id="WP_346054576.1">
    <property type="nucleotide sequence ID" value="NZ_BAABIB010000077.1"/>
</dbReference>
<feature type="domain" description="ABM" evidence="1">
    <location>
        <begin position="26"/>
        <end position="83"/>
    </location>
</feature>
<dbReference type="PANTHER" id="PTHR37811:SF2">
    <property type="entry name" value="ABM DOMAIN-CONTAINING PROTEIN"/>
    <property type="match status" value="1"/>
</dbReference>
<organism evidence="2 3">
    <name type="scientific">Amycolatopsis dongchuanensis</name>
    <dbReference type="NCBI Taxonomy" id="1070866"/>
    <lineage>
        <taxon>Bacteria</taxon>
        <taxon>Bacillati</taxon>
        <taxon>Actinomycetota</taxon>
        <taxon>Actinomycetes</taxon>
        <taxon>Pseudonocardiales</taxon>
        <taxon>Pseudonocardiaceae</taxon>
        <taxon>Amycolatopsis</taxon>
    </lineage>
</organism>